<feature type="transmembrane region" description="Helical" evidence="1">
    <location>
        <begin position="117"/>
        <end position="138"/>
    </location>
</feature>
<evidence type="ECO:0000256" key="1">
    <source>
        <dbReference type="SAM" id="Phobius"/>
    </source>
</evidence>
<dbReference type="AlphaFoldDB" id="A0A1V4SGP0"/>
<keyword evidence="3" id="KW-0645">Protease</keyword>
<keyword evidence="1" id="KW-1133">Transmembrane helix</keyword>
<feature type="transmembrane region" description="Helical" evidence="1">
    <location>
        <begin position="76"/>
        <end position="97"/>
    </location>
</feature>
<dbReference type="EMBL" id="MZGX01000026">
    <property type="protein sequence ID" value="OPX42635.1"/>
    <property type="molecule type" value="Genomic_DNA"/>
</dbReference>
<gene>
    <name evidence="3" type="ORF">CLHUN_34570</name>
</gene>
<dbReference type="STRING" id="48256.CLHUN_34570"/>
<reference evidence="3 4" key="1">
    <citation type="submission" date="2017-03" db="EMBL/GenBank/DDBJ databases">
        <title>Genome sequence of Clostridium hungatei DSM 14427.</title>
        <authorList>
            <person name="Poehlein A."/>
            <person name="Daniel R."/>
        </authorList>
    </citation>
    <scope>NUCLEOTIDE SEQUENCE [LARGE SCALE GENOMIC DNA]</scope>
    <source>
        <strain evidence="3 4">DSM 14427</strain>
    </source>
</reference>
<feature type="transmembrane region" description="Helical" evidence="1">
    <location>
        <begin position="20"/>
        <end position="47"/>
    </location>
</feature>
<evidence type="ECO:0000259" key="2">
    <source>
        <dbReference type="Pfam" id="PF02517"/>
    </source>
</evidence>
<proteinExistence type="predicted"/>
<dbReference type="GO" id="GO:0006508">
    <property type="term" value="P:proteolysis"/>
    <property type="evidence" value="ECO:0007669"/>
    <property type="project" value="UniProtKB-KW"/>
</dbReference>
<keyword evidence="1" id="KW-0812">Transmembrane</keyword>
<dbReference type="PANTHER" id="PTHR36435">
    <property type="entry name" value="SLR1288 PROTEIN"/>
    <property type="match status" value="1"/>
</dbReference>
<feature type="transmembrane region" description="Helical" evidence="1">
    <location>
        <begin position="158"/>
        <end position="178"/>
    </location>
</feature>
<dbReference type="RefSeq" id="WP_080065883.1">
    <property type="nucleotide sequence ID" value="NZ_MZGX01000026.1"/>
</dbReference>
<dbReference type="GO" id="GO:0004175">
    <property type="term" value="F:endopeptidase activity"/>
    <property type="evidence" value="ECO:0007669"/>
    <property type="project" value="UniProtKB-ARBA"/>
</dbReference>
<name>A0A1V4SGP0_RUMHU</name>
<protein>
    <submittedName>
        <fullName evidence="3">CAAX amino terminal protease self-immunity</fullName>
    </submittedName>
</protein>
<sequence length="320" mass="35584">MISKYQNLGQIGNNRPARFVAASAVILYFYFILGGIVASVPMIYAIVRNPYSIYDPLLQENAIEFMGKYVNPVANYIFSNLAIYFMLAGAFIAIKWIHNRPFGSVFNNRGKLKWSNFWIGFAVFGILLAIGTGVDYIFNPGTYKLSFDSSKFWYTLPLILIMTPIQTTTEEIVFRGYIIQSFGLKVKNGLLLSVISGVVFTLPHLANPEVYASNKLGVFSTICMILNYFVVGMVLAMITIRTNSLEAAMGAHAVNNLFCFLLVSYPDTALPTNTVFYTTNFDPVSGLVSVIITAGLFYAATAFVIKKTDKTMDGNRHILN</sequence>
<dbReference type="Pfam" id="PF02517">
    <property type="entry name" value="Rce1-like"/>
    <property type="match status" value="1"/>
</dbReference>
<keyword evidence="3" id="KW-0378">Hydrolase</keyword>
<dbReference type="OrthoDB" id="2806188at2"/>
<dbReference type="InterPro" id="IPR003675">
    <property type="entry name" value="Rce1/LyrA-like_dom"/>
</dbReference>
<accession>A0A1V4SGP0</accession>
<dbReference type="PANTHER" id="PTHR36435:SF1">
    <property type="entry name" value="CAAX AMINO TERMINAL PROTEASE FAMILY PROTEIN"/>
    <property type="match status" value="1"/>
</dbReference>
<dbReference type="Proteomes" id="UP000191554">
    <property type="component" value="Unassembled WGS sequence"/>
</dbReference>
<keyword evidence="1" id="KW-0472">Membrane</keyword>
<feature type="domain" description="CAAX prenyl protease 2/Lysostaphin resistance protein A-like" evidence="2">
    <location>
        <begin position="154"/>
        <end position="258"/>
    </location>
</feature>
<feature type="transmembrane region" description="Helical" evidence="1">
    <location>
        <begin position="218"/>
        <end position="240"/>
    </location>
</feature>
<dbReference type="InterPro" id="IPR052710">
    <property type="entry name" value="CAAX_protease"/>
</dbReference>
<evidence type="ECO:0000313" key="3">
    <source>
        <dbReference type="EMBL" id="OPX42635.1"/>
    </source>
</evidence>
<comment type="caution">
    <text evidence="3">The sequence shown here is derived from an EMBL/GenBank/DDBJ whole genome shotgun (WGS) entry which is preliminary data.</text>
</comment>
<evidence type="ECO:0000313" key="4">
    <source>
        <dbReference type="Proteomes" id="UP000191554"/>
    </source>
</evidence>
<keyword evidence="4" id="KW-1185">Reference proteome</keyword>
<dbReference type="GO" id="GO:0080120">
    <property type="term" value="P:CAAX-box protein maturation"/>
    <property type="evidence" value="ECO:0007669"/>
    <property type="project" value="UniProtKB-ARBA"/>
</dbReference>
<organism evidence="3 4">
    <name type="scientific">Ruminiclostridium hungatei</name>
    <name type="common">Clostridium hungatei</name>
    <dbReference type="NCBI Taxonomy" id="48256"/>
    <lineage>
        <taxon>Bacteria</taxon>
        <taxon>Bacillati</taxon>
        <taxon>Bacillota</taxon>
        <taxon>Clostridia</taxon>
        <taxon>Eubacteriales</taxon>
        <taxon>Oscillospiraceae</taxon>
        <taxon>Ruminiclostridium</taxon>
    </lineage>
</organism>
<feature type="transmembrane region" description="Helical" evidence="1">
    <location>
        <begin position="247"/>
        <end position="265"/>
    </location>
</feature>
<feature type="transmembrane region" description="Helical" evidence="1">
    <location>
        <begin position="285"/>
        <end position="305"/>
    </location>
</feature>
<feature type="transmembrane region" description="Helical" evidence="1">
    <location>
        <begin position="190"/>
        <end position="206"/>
    </location>
</feature>